<name>A0A1V1P1W3_9BACT</name>
<dbReference type="SUPFAM" id="SSF52540">
    <property type="entry name" value="P-loop containing nucleoside triphosphate hydrolases"/>
    <property type="match status" value="1"/>
</dbReference>
<evidence type="ECO:0000259" key="1">
    <source>
        <dbReference type="Pfam" id="PF13173"/>
    </source>
</evidence>
<dbReference type="Pfam" id="PF13173">
    <property type="entry name" value="AAA_14"/>
    <property type="match status" value="1"/>
</dbReference>
<evidence type="ECO:0000259" key="2">
    <source>
        <dbReference type="Pfam" id="PF13635"/>
    </source>
</evidence>
<evidence type="ECO:0000313" key="3">
    <source>
        <dbReference type="EMBL" id="ETR68869.1"/>
    </source>
</evidence>
<dbReference type="Pfam" id="PF13635">
    <property type="entry name" value="DUF4143"/>
    <property type="match status" value="1"/>
</dbReference>
<feature type="domain" description="AAA" evidence="1">
    <location>
        <begin position="18"/>
        <end position="145"/>
    </location>
</feature>
<dbReference type="AlphaFoldDB" id="A0A1V1P1W3"/>
<organism evidence="3 4">
    <name type="scientific">Candidatus Magnetoglobus multicellularis str. Araruama</name>
    <dbReference type="NCBI Taxonomy" id="890399"/>
    <lineage>
        <taxon>Bacteria</taxon>
        <taxon>Pseudomonadati</taxon>
        <taxon>Thermodesulfobacteriota</taxon>
        <taxon>Desulfobacteria</taxon>
        <taxon>Desulfobacterales</taxon>
        <taxon>Desulfobacteraceae</taxon>
        <taxon>Candidatus Magnetoglobus</taxon>
    </lineage>
</organism>
<dbReference type="InterPro" id="IPR025420">
    <property type="entry name" value="DUF4143"/>
</dbReference>
<sequence>MIERNLINTAFSEEFGKQMRFIIGPRQCGKTTAAKWFLQKYNCQSLYYNWDNRNTRDRYIEDNHFFSRDIYNVNSSWNKPVLCLDEIHKYPKWKNILKDFYDSFCNELLFIVTGSARLDMMRKSGDSLAGRYFTFRLNPLILQELSAGDYHESFESAQEWIQSKLDNPIYKKQELEALLAFSGYPEPLISGSDRFHRKWQTDYMDRLIREDLREITHFQEMENLSILMKLLPDKVASPLSINSLTNDLKTSFQTVSNYLNGLELGYLIFRIPSYSKKIARSIKKEKNCIFMIGRE</sequence>
<comment type="caution">
    <text evidence="3">The sequence shown here is derived from an EMBL/GenBank/DDBJ whole genome shotgun (WGS) entry which is preliminary data.</text>
</comment>
<dbReference type="Gene3D" id="3.40.50.300">
    <property type="entry name" value="P-loop containing nucleotide triphosphate hydrolases"/>
    <property type="match status" value="1"/>
</dbReference>
<dbReference type="Proteomes" id="UP000189670">
    <property type="component" value="Unassembled WGS sequence"/>
</dbReference>
<protein>
    <submittedName>
        <fullName evidence="3">ATPase AAA family</fullName>
    </submittedName>
</protein>
<dbReference type="InterPro" id="IPR027417">
    <property type="entry name" value="P-loop_NTPase"/>
</dbReference>
<reference evidence="4" key="1">
    <citation type="submission" date="2012-11" db="EMBL/GenBank/DDBJ databases">
        <authorList>
            <person name="Lucero-Rivera Y.E."/>
            <person name="Tovar-Ramirez D."/>
        </authorList>
    </citation>
    <scope>NUCLEOTIDE SEQUENCE [LARGE SCALE GENOMIC DNA]</scope>
    <source>
        <strain evidence="4">Araruama</strain>
    </source>
</reference>
<evidence type="ECO:0000313" key="4">
    <source>
        <dbReference type="Proteomes" id="UP000189670"/>
    </source>
</evidence>
<dbReference type="PANTHER" id="PTHR43566">
    <property type="entry name" value="CONSERVED PROTEIN"/>
    <property type="match status" value="1"/>
</dbReference>
<feature type="domain" description="DUF4143" evidence="2">
    <location>
        <begin position="210"/>
        <end position="289"/>
    </location>
</feature>
<proteinExistence type="predicted"/>
<dbReference type="PANTHER" id="PTHR43566:SF1">
    <property type="entry name" value="AAA+ ATPASE DOMAIN-CONTAINING PROTEIN"/>
    <property type="match status" value="1"/>
</dbReference>
<accession>A0A1V1P1W3</accession>
<gene>
    <name evidence="3" type="ORF">OMM_10094</name>
</gene>
<dbReference type="EMBL" id="ATBP01000810">
    <property type="protein sequence ID" value="ETR68869.1"/>
    <property type="molecule type" value="Genomic_DNA"/>
</dbReference>
<dbReference type="InterPro" id="IPR041682">
    <property type="entry name" value="AAA_14"/>
</dbReference>